<dbReference type="PANTHER" id="PTHR10540:SF7">
    <property type="entry name" value="26S PROTEASOME NON-ATPASE REGULATORY SUBUNIT 7"/>
    <property type="match status" value="1"/>
</dbReference>
<dbReference type="InterPro" id="IPR024969">
    <property type="entry name" value="EIF3F/CSN6-like_C"/>
</dbReference>
<dbReference type="GO" id="GO:0043161">
    <property type="term" value="P:proteasome-mediated ubiquitin-dependent protein catabolic process"/>
    <property type="evidence" value="ECO:0007669"/>
    <property type="project" value="EnsemblFungi"/>
</dbReference>
<dbReference type="HOGENOM" id="CLU_027018_3_0_1"/>
<dbReference type="GO" id="GO:0008237">
    <property type="term" value="F:metallopeptidase activity"/>
    <property type="evidence" value="ECO:0007669"/>
    <property type="project" value="InterPro"/>
</dbReference>
<proteinExistence type="predicted"/>
<dbReference type="GO" id="GO:0008541">
    <property type="term" value="C:proteasome regulatory particle, lid subcomplex"/>
    <property type="evidence" value="ECO:0007669"/>
    <property type="project" value="EnsemblFungi"/>
</dbReference>
<dbReference type="AlphaFoldDB" id="A0A099P5P6"/>
<evidence type="ECO:0000313" key="4">
    <source>
        <dbReference type="Proteomes" id="UP000029867"/>
    </source>
</evidence>
<evidence type="ECO:0000256" key="1">
    <source>
        <dbReference type="SAM" id="MobiDB-lite"/>
    </source>
</evidence>
<protein>
    <recommendedName>
        <fullName evidence="2">MPN domain-containing protein</fullName>
    </recommendedName>
</protein>
<dbReference type="InterPro" id="IPR000555">
    <property type="entry name" value="JAMM/MPN+_dom"/>
</dbReference>
<dbReference type="eggNOG" id="KOG1556">
    <property type="taxonomic scope" value="Eukaryota"/>
</dbReference>
<dbReference type="InterPro" id="IPR037518">
    <property type="entry name" value="MPN"/>
</dbReference>
<name>A0A099P5P6_PICKU</name>
<dbReference type="Pfam" id="PF13012">
    <property type="entry name" value="MitMem_reg"/>
    <property type="match status" value="1"/>
</dbReference>
<comment type="caution">
    <text evidence="3">The sequence shown here is derived from an EMBL/GenBank/DDBJ whole genome shotgun (WGS) entry which is preliminary data.</text>
</comment>
<dbReference type="Proteomes" id="UP000029867">
    <property type="component" value="Unassembled WGS sequence"/>
</dbReference>
<reference evidence="4" key="1">
    <citation type="journal article" date="2014" name="Microb. Cell Fact.">
        <title>Exploiting Issatchenkia orientalis SD108 for succinic acid production.</title>
        <authorList>
            <person name="Xiao H."/>
            <person name="Shao Z."/>
            <person name="Jiang Y."/>
            <person name="Dole S."/>
            <person name="Zhao H."/>
        </authorList>
    </citation>
    <scope>NUCLEOTIDE SEQUENCE [LARGE SCALE GENOMIC DNA]</scope>
    <source>
        <strain evidence="4">SD108</strain>
    </source>
</reference>
<organism evidence="3 4">
    <name type="scientific">Pichia kudriavzevii</name>
    <name type="common">Yeast</name>
    <name type="synonym">Issatchenkia orientalis</name>
    <dbReference type="NCBI Taxonomy" id="4909"/>
    <lineage>
        <taxon>Eukaryota</taxon>
        <taxon>Fungi</taxon>
        <taxon>Dikarya</taxon>
        <taxon>Ascomycota</taxon>
        <taxon>Saccharomycotina</taxon>
        <taxon>Pichiomycetes</taxon>
        <taxon>Pichiales</taxon>
        <taxon>Pichiaceae</taxon>
        <taxon>Pichia</taxon>
    </lineage>
</organism>
<dbReference type="Gene3D" id="3.40.140.10">
    <property type="entry name" value="Cytidine Deaminase, domain 2"/>
    <property type="match status" value="1"/>
</dbReference>
<feature type="domain" description="MPN" evidence="2">
    <location>
        <begin position="27"/>
        <end position="173"/>
    </location>
</feature>
<evidence type="ECO:0000313" key="3">
    <source>
        <dbReference type="EMBL" id="KGK39599.1"/>
    </source>
</evidence>
<dbReference type="SMART" id="SM00232">
    <property type="entry name" value="JAB_MPN"/>
    <property type="match status" value="1"/>
</dbReference>
<dbReference type="MEROPS" id="M67.973"/>
<dbReference type="EMBL" id="JQFK01000007">
    <property type="protein sequence ID" value="KGK39599.1"/>
    <property type="molecule type" value="Genomic_DNA"/>
</dbReference>
<evidence type="ECO:0000259" key="2">
    <source>
        <dbReference type="PROSITE" id="PS50249"/>
    </source>
</evidence>
<feature type="compositionally biased region" description="Polar residues" evidence="1">
    <location>
        <begin position="336"/>
        <end position="346"/>
    </location>
</feature>
<dbReference type="PROSITE" id="PS50249">
    <property type="entry name" value="MPN"/>
    <property type="match status" value="1"/>
</dbReference>
<gene>
    <name evidence="3" type="ORF">JL09_g1211</name>
</gene>
<dbReference type="VEuPathDB" id="FungiDB:C5L36_0C06390"/>
<feature type="compositionally biased region" description="Basic and acidic residues" evidence="1">
    <location>
        <begin position="353"/>
        <end position="369"/>
    </location>
</feature>
<dbReference type="GO" id="GO:0034515">
    <property type="term" value="C:proteasome storage granule"/>
    <property type="evidence" value="ECO:0007669"/>
    <property type="project" value="EnsemblFungi"/>
</dbReference>
<dbReference type="PANTHER" id="PTHR10540">
    <property type="entry name" value="EUKARYOTIC TRANSLATION INITIATION FACTOR 3 SUBUNIT F-RELATED"/>
    <property type="match status" value="1"/>
</dbReference>
<feature type="region of interest" description="Disordered" evidence="1">
    <location>
        <begin position="330"/>
        <end position="369"/>
    </location>
</feature>
<sequence>MPVVETTNTSNTVMAPFPASGNPPLTVSIAPLVLLSVVDHFERVVRANDTSVVSSSKRVVGVVLGDNSNADNIRISNSFAIPYEEDPTNPDIWFLDHNYIDSMMEMFKKINAKEKLIGWYHSGPKIKKNDLKINNVFKQFTPNPLLLVVDINSNNKIDIPTDCYMAVEEINETGSSSTTTFIHYPSIIEAEEAEEIGVEHLLRDIRDENRGNLTIALSNNFKSLKSLNEKLSNIVRYLSKVISGQLPVNSTILGKLQDIFNLLPNISQITDSTASNSNNSIDSQIYTHERKLATSFNVKTNDQLMIMYVSSLVRSIIAFHDLINNKIENKERNEVDQSQGVKNTKNGEPLEEQDSKNGQKKNAAGDKDK</sequence>
<accession>A0A099P5P6</accession>
<dbReference type="Pfam" id="PF01398">
    <property type="entry name" value="JAB"/>
    <property type="match status" value="1"/>
</dbReference>